<dbReference type="PANTHER" id="PTHR15607">
    <property type="entry name" value="SYNAPTONEMAL COMPLEX PROTEIN-RELATED"/>
    <property type="match status" value="1"/>
</dbReference>
<gene>
    <name evidence="10" type="primary">SYCP2L</name>
</gene>
<dbReference type="GO" id="GO:0000779">
    <property type="term" value="C:condensed chromosome, centromeric region"/>
    <property type="evidence" value="ECO:0007669"/>
    <property type="project" value="TreeGrafter"/>
</dbReference>
<evidence type="ECO:0000256" key="3">
    <source>
        <dbReference type="ARBA" id="ARBA00007960"/>
    </source>
</evidence>
<dbReference type="Pfam" id="PF18581">
    <property type="entry name" value="SYCP2_ARLD"/>
    <property type="match status" value="1"/>
</dbReference>
<dbReference type="PANTHER" id="PTHR15607:SF14">
    <property type="entry name" value="SYNAPTONEMAL COMPLEX PROTEIN 2-LIKE"/>
    <property type="match status" value="1"/>
</dbReference>
<keyword evidence="6" id="KW-0175">Coiled coil</keyword>
<dbReference type="Pfam" id="PF18584">
    <property type="entry name" value="SYCP2_SLD"/>
    <property type="match status" value="1"/>
</dbReference>
<name>A0A0P6K219_HETGA</name>
<dbReference type="GO" id="GO:0140013">
    <property type="term" value="P:meiotic nuclear division"/>
    <property type="evidence" value="ECO:0007669"/>
    <property type="project" value="TreeGrafter"/>
</dbReference>
<evidence type="ECO:0000259" key="9">
    <source>
        <dbReference type="Pfam" id="PF18584"/>
    </source>
</evidence>
<keyword evidence="5" id="KW-0539">Nucleus</keyword>
<evidence type="ECO:0000259" key="8">
    <source>
        <dbReference type="Pfam" id="PF18581"/>
    </source>
</evidence>
<feature type="compositionally biased region" description="Basic and acidic residues" evidence="7">
    <location>
        <begin position="560"/>
        <end position="579"/>
    </location>
</feature>
<keyword evidence="4" id="KW-0158">Chromosome</keyword>
<feature type="region of interest" description="Disordered" evidence="7">
    <location>
        <begin position="495"/>
        <end position="753"/>
    </location>
</feature>
<feature type="compositionally biased region" description="Polar residues" evidence="7">
    <location>
        <begin position="544"/>
        <end position="559"/>
    </location>
</feature>
<evidence type="ECO:0000256" key="4">
    <source>
        <dbReference type="ARBA" id="ARBA00022454"/>
    </source>
</evidence>
<dbReference type="InterPro" id="IPR024835">
    <property type="entry name" value="SYCP2-like"/>
</dbReference>
<evidence type="ECO:0000256" key="5">
    <source>
        <dbReference type="ARBA" id="ARBA00023242"/>
    </source>
</evidence>
<dbReference type="InterPro" id="IPR041322">
    <property type="entry name" value="SYCP2_ARLD"/>
</dbReference>
<dbReference type="OMA" id="AKQAPDC"/>
<feature type="compositionally biased region" description="Low complexity" evidence="7">
    <location>
        <begin position="638"/>
        <end position="650"/>
    </location>
</feature>
<dbReference type="AlphaFoldDB" id="A0A0P6K219"/>
<feature type="region of interest" description="Disordered" evidence="7">
    <location>
        <begin position="776"/>
        <end position="805"/>
    </location>
</feature>
<comment type="similarity">
    <text evidence="3">Belongs to the SYCP2 family.</text>
</comment>
<evidence type="ECO:0000313" key="10">
    <source>
        <dbReference type="EMBL" id="JAN97825.1"/>
    </source>
</evidence>
<feature type="compositionally biased region" description="Basic and acidic residues" evidence="7">
    <location>
        <begin position="497"/>
        <end position="506"/>
    </location>
</feature>
<dbReference type="GO" id="GO:0000800">
    <property type="term" value="C:lateral element"/>
    <property type="evidence" value="ECO:0007669"/>
    <property type="project" value="TreeGrafter"/>
</dbReference>
<feature type="region of interest" description="Disordered" evidence="7">
    <location>
        <begin position="64"/>
        <end position="86"/>
    </location>
</feature>
<feature type="domain" description="Synaptonemal complex protein 2 armadillo-repeat-like" evidence="8">
    <location>
        <begin position="109"/>
        <end position="282"/>
    </location>
</feature>
<organism evidence="10">
    <name type="scientific">Heterocephalus glaber</name>
    <name type="common">Naked mole rat</name>
    <dbReference type="NCBI Taxonomy" id="10181"/>
    <lineage>
        <taxon>Eukaryota</taxon>
        <taxon>Metazoa</taxon>
        <taxon>Chordata</taxon>
        <taxon>Craniata</taxon>
        <taxon>Vertebrata</taxon>
        <taxon>Euteleostomi</taxon>
        <taxon>Mammalia</taxon>
        <taxon>Eutheria</taxon>
        <taxon>Euarchontoglires</taxon>
        <taxon>Glires</taxon>
        <taxon>Rodentia</taxon>
        <taxon>Hystricomorpha</taxon>
        <taxon>Bathyergidae</taxon>
        <taxon>Heterocephalus</taxon>
    </lineage>
</organism>
<evidence type="ECO:0000256" key="1">
    <source>
        <dbReference type="ARBA" id="ARBA00004123"/>
    </source>
</evidence>
<dbReference type="InterPro" id="IPR040560">
    <property type="entry name" value="SYCP2_SLD"/>
</dbReference>
<sequence>MFHFFALNFSISRKVRARPAGPARDADVGRAFLDLKHRVSGTGSFNWTSRRRFKALSQLRPGLSPRLAGVSGSGRSAAPRPGMRANNEDVLQSVKEDDGLRKAQDAFWLQSLITDAFHGKGFQEIQAYLQQKESHLPQKYDHLLLHHLDGSVNKELDKNEFRHVSLLLKCVQRFFKDDLRKDETLLIQQGLIPKMASWFERTTGFLGTEALASSTVLKPVIEDFFDTALIISRSSPKGKIQMLDSFILILGFLVTEKTVNHLIQQEALRTLNSILQGIPREERRRLPSAEGACHLMKDLARTILTVGDYDQQVALSEALCRMTSRTSRNDLVHQWFDDDVLAEGFKKIKDREFETDGRRFLNHLNDRLGDQRRVYSFACVAAFADGHEMRKPADEKLEKFWIDFNLGSQSVTFYIDNAESALWEPIRVAKEAVVNFGITENEKAKIFIIYLKEPIVISKKEVMKIEIHFDLQVHISQASVQALGEDKQVLPDQMKMSSEHFKKSEKEDSEIPSSLERQTEQAEESTEAAESMSAGGDRCVITLLSDSQAGPPQRNTADSSSEKLKMGDTQEVTSKHEHSSIVQDPSVQIQAPKLDDKSREGSAIEDDTKQERGISDTKKKRTPFDYRKHLFSEEEHGSSSSTNEQSWTSNQKRKSLKPYSSRKKTRVRSRLKILPLFPHSSASEHEKSQAKLLTPVWKDSSRQNNATPSEMSGRKLQGSSGFLSLKDSAQKTELQSPHPLSDLPALEDSEVEENVSQIINQESLMENTGFKHKLANLEDKDSPEGSFAKPKQSRLEDGDVPGPPSLADIVPENLDGSAVITALENFTGELKRRYELGYRKSPVYSKTAKKAPDCLLKLLNQIHLHRLNKLENFHNFVLQQLSNLEKDIQALKHLEKDVLEFWEKQSDDLKSFCDLQVLRLNPIQPS</sequence>
<evidence type="ECO:0000256" key="2">
    <source>
        <dbReference type="ARBA" id="ARBA00004286"/>
    </source>
</evidence>
<evidence type="ECO:0000256" key="6">
    <source>
        <dbReference type="SAM" id="Coils"/>
    </source>
</evidence>
<protein>
    <submittedName>
        <fullName evidence="10">Synaptonemal complex protein 2-like</fullName>
    </submittedName>
</protein>
<feature type="compositionally biased region" description="Basic and acidic residues" evidence="7">
    <location>
        <begin position="593"/>
        <end position="637"/>
    </location>
</feature>
<dbReference type="EMBL" id="GEBF01005807">
    <property type="protein sequence ID" value="JAN97825.1"/>
    <property type="molecule type" value="Transcribed_RNA"/>
</dbReference>
<accession>A0A0P6K219</accession>
<feature type="compositionally biased region" description="Basic residues" evidence="7">
    <location>
        <begin position="651"/>
        <end position="671"/>
    </location>
</feature>
<feature type="domain" description="Synaptonemal complex protein 2 Spt16M-like" evidence="9">
    <location>
        <begin position="374"/>
        <end position="485"/>
    </location>
</feature>
<comment type="subcellular location">
    <subcellularLocation>
        <location evidence="2">Chromosome</location>
    </subcellularLocation>
    <subcellularLocation>
        <location evidence="1">Nucleus</location>
    </subcellularLocation>
</comment>
<proteinExistence type="inferred from homology"/>
<reference evidence="10" key="1">
    <citation type="submission" date="2015-10" db="EMBL/GenBank/DDBJ databases">
        <title>FRAMA: From RNA-seq data to annotated mRNA assemblies.</title>
        <authorList>
            <person name="Bens M."/>
            <person name="Sahm A."/>
            <person name="Jahn N."/>
            <person name="Morhart M."/>
            <person name="Holtze S."/>
            <person name="Hildebrandt T.B."/>
            <person name="Platzer M."/>
            <person name="Szafranski K."/>
        </authorList>
    </citation>
    <scope>NUCLEOTIDE SEQUENCE</scope>
    <source>
        <tissue evidence="10">Ovary</tissue>
    </source>
</reference>
<evidence type="ECO:0000256" key="7">
    <source>
        <dbReference type="SAM" id="MobiDB-lite"/>
    </source>
</evidence>
<feature type="compositionally biased region" description="Polar residues" evidence="7">
    <location>
        <begin position="580"/>
        <end position="589"/>
    </location>
</feature>
<feature type="coiled-coil region" evidence="6">
    <location>
        <begin position="867"/>
        <end position="894"/>
    </location>
</feature>